<evidence type="ECO:0000256" key="2">
    <source>
        <dbReference type="SAM" id="MobiDB-lite"/>
    </source>
</evidence>
<sequence length="484" mass="53996">MPDEEVYQANVKKATKLHDDNMQRMQAIKAEIDIAKPTSKDSPSAKRRSDLISQLKEIREKQGAGKAGRNQTFDKIKKLDDGIKADITAQKAARGKVSYKSVEDLDREIARLDKQVDSGMMKLVDEKKAIAEISSLRKQRKNFAGFEESQKAIDQKKAELKKLRDSLEDPESKALSEKYNTIQAELDTIKGEQDAAYQNIQSLYDERTKLHAAQQESWAALKKLKDDHHTQIRAVKDYEFNARKIAQARRKQEQENYVKEKKKERAQQVLEEASEKAYLDEIRRAETLLRFFDPSYTSEKAPLQAPSKFTAQAQRSVDDSGIKGVKVVRKEEEDYFAGTGGKKGKKNKKAAAAPAETPVTVSKFNCPPSVMEDCSAMGIDPPMSAADIPAVREKVKAKLDHWKADQEAQTQKNIAKARKELERLESEEDGASPTTPATNGNHGETKATAGVEEGGSVANEVEFVKNAEANVAADLKNASLEDKE</sequence>
<dbReference type="InterPro" id="IPR039604">
    <property type="entry name" value="Bfr1"/>
</dbReference>
<dbReference type="PANTHER" id="PTHR31027">
    <property type="entry name" value="NUCLEAR SEGREGATION PROTEIN BFR1"/>
    <property type="match status" value="1"/>
</dbReference>
<protein>
    <recommendedName>
        <fullName evidence="5">Nuclear segregation protein</fullName>
    </recommendedName>
</protein>
<dbReference type="GO" id="GO:0005783">
    <property type="term" value="C:endoplasmic reticulum"/>
    <property type="evidence" value="ECO:0007669"/>
    <property type="project" value="TreeGrafter"/>
</dbReference>
<evidence type="ECO:0000313" key="3">
    <source>
        <dbReference type="EMBL" id="KAF4625482.1"/>
    </source>
</evidence>
<keyword evidence="4" id="KW-1185">Reference proteome</keyword>
<feature type="region of interest" description="Disordered" evidence="2">
    <location>
        <begin position="337"/>
        <end position="366"/>
    </location>
</feature>
<evidence type="ECO:0008006" key="5">
    <source>
        <dbReference type="Google" id="ProtNLM"/>
    </source>
</evidence>
<evidence type="ECO:0000256" key="1">
    <source>
        <dbReference type="SAM" id="Coils"/>
    </source>
</evidence>
<keyword evidence="1" id="KW-0175">Coiled coil</keyword>
<dbReference type="GO" id="GO:0008298">
    <property type="term" value="P:intracellular mRNA localization"/>
    <property type="evidence" value="ECO:0007669"/>
    <property type="project" value="TreeGrafter"/>
</dbReference>
<evidence type="ECO:0000313" key="4">
    <source>
        <dbReference type="Proteomes" id="UP000566819"/>
    </source>
</evidence>
<feature type="region of interest" description="Disordered" evidence="2">
    <location>
        <begin position="403"/>
        <end position="454"/>
    </location>
</feature>
<feature type="compositionally biased region" description="Polar residues" evidence="2">
    <location>
        <begin position="432"/>
        <end position="442"/>
    </location>
</feature>
<dbReference type="EMBL" id="JAAMPI010001368">
    <property type="protein sequence ID" value="KAF4625482.1"/>
    <property type="molecule type" value="Genomic_DNA"/>
</dbReference>
<dbReference type="OrthoDB" id="2195113at2759"/>
<dbReference type="Proteomes" id="UP000566819">
    <property type="component" value="Unassembled WGS sequence"/>
</dbReference>
<dbReference type="GO" id="GO:1990904">
    <property type="term" value="C:ribonucleoprotein complex"/>
    <property type="evidence" value="ECO:0007669"/>
    <property type="project" value="TreeGrafter"/>
</dbReference>
<name>A0A8H4VX47_9HELO</name>
<gene>
    <name evidence="3" type="ORF">G7Y89_g12685</name>
</gene>
<reference evidence="3 4" key="1">
    <citation type="submission" date="2020-03" db="EMBL/GenBank/DDBJ databases">
        <title>Draft Genome Sequence of Cudoniella acicularis.</title>
        <authorList>
            <person name="Buettner E."/>
            <person name="Kellner H."/>
        </authorList>
    </citation>
    <scope>NUCLEOTIDE SEQUENCE [LARGE SCALE GENOMIC DNA]</scope>
    <source>
        <strain evidence="3 4">DSM 108380</strain>
    </source>
</reference>
<proteinExistence type="predicted"/>
<comment type="caution">
    <text evidence="3">The sequence shown here is derived from an EMBL/GenBank/DDBJ whole genome shotgun (WGS) entry which is preliminary data.</text>
</comment>
<dbReference type="GO" id="GO:0003729">
    <property type="term" value="F:mRNA binding"/>
    <property type="evidence" value="ECO:0007669"/>
    <property type="project" value="TreeGrafter"/>
</dbReference>
<dbReference type="PANTHER" id="PTHR31027:SF2">
    <property type="entry name" value="LEBERCILIN DOMAIN-CONTAINING PROTEIN"/>
    <property type="match status" value="1"/>
</dbReference>
<organism evidence="3 4">
    <name type="scientific">Cudoniella acicularis</name>
    <dbReference type="NCBI Taxonomy" id="354080"/>
    <lineage>
        <taxon>Eukaryota</taxon>
        <taxon>Fungi</taxon>
        <taxon>Dikarya</taxon>
        <taxon>Ascomycota</taxon>
        <taxon>Pezizomycotina</taxon>
        <taxon>Leotiomycetes</taxon>
        <taxon>Helotiales</taxon>
        <taxon>Tricladiaceae</taxon>
        <taxon>Cudoniella</taxon>
    </lineage>
</organism>
<dbReference type="GO" id="GO:0042175">
    <property type="term" value="C:nuclear outer membrane-endoplasmic reticulum membrane network"/>
    <property type="evidence" value="ECO:0007669"/>
    <property type="project" value="TreeGrafter"/>
</dbReference>
<feature type="coiled-coil region" evidence="1">
    <location>
        <begin position="146"/>
        <end position="173"/>
    </location>
</feature>
<dbReference type="AlphaFoldDB" id="A0A8H4VX47"/>
<accession>A0A8H4VX47</accession>